<feature type="compositionally biased region" description="Basic and acidic residues" evidence="2">
    <location>
        <begin position="41"/>
        <end position="54"/>
    </location>
</feature>
<feature type="compositionally biased region" description="Basic residues" evidence="2">
    <location>
        <begin position="489"/>
        <end position="500"/>
    </location>
</feature>
<dbReference type="EMBL" id="JACAZI010000008">
    <property type="protein sequence ID" value="KAF7353754.1"/>
    <property type="molecule type" value="Genomic_DNA"/>
</dbReference>
<feature type="region of interest" description="Disordered" evidence="2">
    <location>
        <begin position="172"/>
        <end position="198"/>
    </location>
</feature>
<comment type="caution">
    <text evidence="3">The sequence shown here is derived from an EMBL/GenBank/DDBJ whole genome shotgun (WGS) entry which is preliminary data.</text>
</comment>
<keyword evidence="4" id="KW-1185">Reference proteome</keyword>
<evidence type="ECO:0000256" key="1">
    <source>
        <dbReference type="SAM" id="Coils"/>
    </source>
</evidence>
<dbReference type="Proteomes" id="UP000620124">
    <property type="component" value="Unassembled WGS sequence"/>
</dbReference>
<gene>
    <name evidence="3" type="ORF">MVEN_01060800</name>
</gene>
<feature type="compositionally biased region" description="Basic and acidic residues" evidence="2">
    <location>
        <begin position="501"/>
        <end position="511"/>
    </location>
</feature>
<dbReference type="AlphaFoldDB" id="A0A8H7CX35"/>
<evidence type="ECO:0000313" key="3">
    <source>
        <dbReference type="EMBL" id="KAF7353754.1"/>
    </source>
</evidence>
<proteinExistence type="predicted"/>
<reference evidence="3" key="1">
    <citation type="submission" date="2020-05" db="EMBL/GenBank/DDBJ databases">
        <title>Mycena genomes resolve the evolution of fungal bioluminescence.</title>
        <authorList>
            <person name="Tsai I.J."/>
        </authorList>
    </citation>
    <scope>NUCLEOTIDE SEQUENCE</scope>
    <source>
        <strain evidence="3">CCC161011</strain>
    </source>
</reference>
<sequence>MLRTKRTQSSVQRPERNMKTRKGAGMILDALKVIRDDEQEDANRALGSEEHEIAGEVSGKEYSVQESENSTSSASAVECDYINNGEKTDSSTENDTSFSLSHQPQVGGKLRARHEASFGEEYDELHGSLGLSPRPQPGGPETVLVEHEGEAACEEEELKAVEELLGGEERQTQGVHKVAGQDYQDHDVPPGSSHIRSYAFRSENNPHDAFDVKEAQDGHASHTALRPPVLKVSGLGDVVAPEDLDNVPEINVYPEPVPFWIVDEIPTVQCSSQAETEAETTTLKFDHQHFESVSASRSLVTDADEHGEQSFEDHGSEGRGNSIEAIAVDGETKKLDVDELAASDVGDLSFRGFEDSSSSYSTTTTLVAKGAALQFNPDACIPSTPDDRLHTMDGEEAPASTSSTGDEDSGDGVTSASTPQDDGDSGMMPTAEDEHNRAAEAEDIAAAMLGYPLRRRMRRWSKSMSEDVAEYKLDGLKAVEEDSEEDKRRQMKKDRKRKRERQSEADGEGKTKRLKSGVPGPEHDADSASAIPPTLHPTPPVVRACQNCGSTETSPQRNSGLVKGWRLCHALCAI</sequence>
<accession>A0A8H7CX35</accession>
<feature type="compositionally biased region" description="Polar residues" evidence="2">
    <location>
        <begin position="91"/>
        <end position="104"/>
    </location>
</feature>
<feature type="region of interest" description="Disordered" evidence="2">
    <location>
        <begin position="1"/>
        <end position="24"/>
    </location>
</feature>
<evidence type="ECO:0000313" key="4">
    <source>
        <dbReference type="Proteomes" id="UP000620124"/>
    </source>
</evidence>
<evidence type="ECO:0000256" key="2">
    <source>
        <dbReference type="SAM" id="MobiDB-lite"/>
    </source>
</evidence>
<feature type="coiled-coil region" evidence="1">
    <location>
        <begin position="144"/>
        <end position="171"/>
    </location>
</feature>
<feature type="region of interest" description="Disordered" evidence="2">
    <location>
        <begin position="464"/>
        <end position="539"/>
    </location>
</feature>
<feature type="region of interest" description="Disordered" evidence="2">
    <location>
        <begin position="377"/>
        <end position="441"/>
    </location>
</feature>
<feature type="region of interest" description="Disordered" evidence="2">
    <location>
        <begin position="41"/>
        <end position="142"/>
    </location>
</feature>
<keyword evidence="1" id="KW-0175">Coiled coil</keyword>
<feature type="compositionally biased region" description="Polar residues" evidence="2">
    <location>
        <begin position="64"/>
        <end position="75"/>
    </location>
</feature>
<organism evidence="3 4">
    <name type="scientific">Mycena venus</name>
    <dbReference type="NCBI Taxonomy" id="2733690"/>
    <lineage>
        <taxon>Eukaryota</taxon>
        <taxon>Fungi</taxon>
        <taxon>Dikarya</taxon>
        <taxon>Basidiomycota</taxon>
        <taxon>Agaricomycotina</taxon>
        <taxon>Agaricomycetes</taxon>
        <taxon>Agaricomycetidae</taxon>
        <taxon>Agaricales</taxon>
        <taxon>Marasmiineae</taxon>
        <taxon>Mycenaceae</taxon>
        <taxon>Mycena</taxon>
    </lineage>
</organism>
<feature type="compositionally biased region" description="Basic and acidic residues" evidence="2">
    <location>
        <begin position="469"/>
        <end position="488"/>
    </location>
</feature>
<protein>
    <submittedName>
        <fullName evidence="3">Uncharacterized protein</fullName>
    </submittedName>
</protein>
<name>A0A8H7CX35_9AGAR</name>